<feature type="domain" description="Peptidase A1" evidence="8">
    <location>
        <begin position="79"/>
        <end position="405"/>
    </location>
</feature>
<evidence type="ECO:0000256" key="1">
    <source>
        <dbReference type="ARBA" id="ARBA00007447"/>
    </source>
</evidence>
<feature type="region of interest" description="Disordered" evidence="6">
    <location>
        <begin position="409"/>
        <end position="484"/>
    </location>
</feature>
<evidence type="ECO:0000259" key="8">
    <source>
        <dbReference type="PROSITE" id="PS51767"/>
    </source>
</evidence>
<comment type="similarity">
    <text evidence="1">Belongs to the peptidase A1 family.</text>
</comment>
<evidence type="ECO:0000256" key="6">
    <source>
        <dbReference type="SAM" id="MobiDB-lite"/>
    </source>
</evidence>
<keyword evidence="2 9" id="KW-0645">Protease</keyword>
<feature type="compositionally biased region" description="Gly residues" evidence="6">
    <location>
        <begin position="409"/>
        <end position="419"/>
    </location>
</feature>
<evidence type="ECO:0000256" key="5">
    <source>
        <dbReference type="PIRSR" id="PIRSR601461-1"/>
    </source>
</evidence>
<evidence type="ECO:0000256" key="3">
    <source>
        <dbReference type="ARBA" id="ARBA00022750"/>
    </source>
</evidence>
<feature type="signal peptide" evidence="7">
    <location>
        <begin position="1"/>
        <end position="18"/>
    </location>
</feature>
<dbReference type="InterPro" id="IPR021109">
    <property type="entry name" value="Peptidase_aspartic_dom_sf"/>
</dbReference>
<evidence type="ECO:0000313" key="9">
    <source>
        <dbReference type="EMBL" id="KAJ7779191.1"/>
    </source>
</evidence>
<organism evidence="9 10">
    <name type="scientific">Mycena metata</name>
    <dbReference type="NCBI Taxonomy" id="1033252"/>
    <lineage>
        <taxon>Eukaryota</taxon>
        <taxon>Fungi</taxon>
        <taxon>Dikarya</taxon>
        <taxon>Basidiomycota</taxon>
        <taxon>Agaricomycotina</taxon>
        <taxon>Agaricomycetes</taxon>
        <taxon>Agaricomycetidae</taxon>
        <taxon>Agaricales</taxon>
        <taxon>Marasmiineae</taxon>
        <taxon>Mycenaceae</taxon>
        <taxon>Mycena</taxon>
    </lineage>
</organism>
<dbReference type="InterPro" id="IPR001461">
    <property type="entry name" value="Aspartic_peptidase_A1"/>
</dbReference>
<dbReference type="GO" id="GO:0004190">
    <property type="term" value="F:aspartic-type endopeptidase activity"/>
    <property type="evidence" value="ECO:0007669"/>
    <property type="project" value="UniProtKB-KW"/>
</dbReference>
<gene>
    <name evidence="9" type="ORF">B0H16DRAFT_1501889</name>
</gene>
<feature type="chain" id="PRO_5042152296" evidence="7">
    <location>
        <begin position="19"/>
        <end position="506"/>
    </location>
</feature>
<evidence type="ECO:0000256" key="2">
    <source>
        <dbReference type="ARBA" id="ARBA00022670"/>
    </source>
</evidence>
<keyword evidence="7" id="KW-0732">Signal</keyword>
<name>A0AAD7NXN6_9AGAR</name>
<dbReference type="SUPFAM" id="SSF50630">
    <property type="entry name" value="Acid proteases"/>
    <property type="match status" value="1"/>
</dbReference>
<dbReference type="InterPro" id="IPR034164">
    <property type="entry name" value="Pepsin-like_dom"/>
</dbReference>
<dbReference type="CDD" id="cd05471">
    <property type="entry name" value="pepsin_like"/>
    <property type="match status" value="1"/>
</dbReference>
<sequence length="506" mass="51364">MIPSLPVVLLLLPTICFGEPVHMPLTRRSGRVRTAQDHFAAADRARARYGFPTAASLRPSRRATSTNFAVVDQEADSSYFTSISIGTPAQTFNVILDTGSSDLFVLDTSCQGCSDAPLFDSSKSSSFSQQSTTRPTTISYGSGSVQGFIASDTVSMGSFSVSSQTFLVGEAITQDLIDGDVSGLIGLAFQGLAVTDAAPFWQALITNNQLSSPEMAFQLARSQSTKDEPGGTFTLGGTNSSLFTGDIEFHDLTGSSTPMFWQVSLSAVTVQGKSVAISTGNAALSAIDTGTTAIGGPSDDVSAIWAAVPGASAVQGQGGQGFFQFPCTTSISVTLSFGGQAWSINPEDMNLGQLEQGSSMCIGAIFDISLGADTDSSTPSWVVGDTFLKNVYSVFRQNPMSVGFAQLGSGGTTTSGGSSGVTKSATLPSNPLPSGASKSLSTSTGAKLTSGGASTPTLPGLSTPTSNTGGTSAAGSSPTGSTGVRSVGAPAGVLISALVSVLASVF</sequence>
<comment type="caution">
    <text evidence="9">The sequence shown here is derived from an EMBL/GenBank/DDBJ whole genome shotgun (WGS) entry which is preliminary data.</text>
</comment>
<dbReference type="PANTHER" id="PTHR47966:SF6">
    <property type="entry name" value="PEPTIDASE A1 DOMAIN-CONTAINING PROTEIN"/>
    <property type="match status" value="1"/>
</dbReference>
<dbReference type="PRINTS" id="PR00792">
    <property type="entry name" value="PEPSIN"/>
</dbReference>
<feature type="compositionally biased region" description="Low complexity" evidence="6">
    <location>
        <begin position="454"/>
        <end position="483"/>
    </location>
</feature>
<accession>A0AAD7NXN6</accession>
<proteinExistence type="inferred from homology"/>
<evidence type="ECO:0000256" key="4">
    <source>
        <dbReference type="ARBA" id="ARBA00022801"/>
    </source>
</evidence>
<feature type="active site" evidence="5">
    <location>
        <position position="97"/>
    </location>
</feature>
<dbReference type="InterPro" id="IPR033121">
    <property type="entry name" value="PEPTIDASE_A1"/>
</dbReference>
<keyword evidence="10" id="KW-1185">Reference proteome</keyword>
<dbReference type="Pfam" id="PF00026">
    <property type="entry name" value="Asp"/>
    <property type="match status" value="1"/>
</dbReference>
<evidence type="ECO:0000313" key="10">
    <source>
        <dbReference type="Proteomes" id="UP001215598"/>
    </source>
</evidence>
<keyword evidence="3" id="KW-0064">Aspartyl protease</keyword>
<evidence type="ECO:0000256" key="7">
    <source>
        <dbReference type="SAM" id="SignalP"/>
    </source>
</evidence>
<feature type="compositionally biased region" description="Polar residues" evidence="6">
    <location>
        <begin position="436"/>
        <end position="453"/>
    </location>
</feature>
<dbReference type="GO" id="GO:0006508">
    <property type="term" value="P:proteolysis"/>
    <property type="evidence" value="ECO:0007669"/>
    <property type="project" value="UniProtKB-KW"/>
</dbReference>
<dbReference type="PANTHER" id="PTHR47966">
    <property type="entry name" value="BETA-SITE APP-CLEAVING ENZYME, ISOFORM A-RELATED"/>
    <property type="match status" value="1"/>
</dbReference>
<keyword evidence="4" id="KW-0378">Hydrolase</keyword>
<dbReference type="FunFam" id="2.40.70.10:FF:000115">
    <property type="entry name" value="Lysosomal aspartic protease"/>
    <property type="match status" value="1"/>
</dbReference>
<reference evidence="9" key="1">
    <citation type="submission" date="2023-03" db="EMBL/GenBank/DDBJ databases">
        <title>Massive genome expansion in bonnet fungi (Mycena s.s.) driven by repeated elements and novel gene families across ecological guilds.</title>
        <authorList>
            <consortium name="Lawrence Berkeley National Laboratory"/>
            <person name="Harder C.B."/>
            <person name="Miyauchi S."/>
            <person name="Viragh M."/>
            <person name="Kuo A."/>
            <person name="Thoen E."/>
            <person name="Andreopoulos B."/>
            <person name="Lu D."/>
            <person name="Skrede I."/>
            <person name="Drula E."/>
            <person name="Henrissat B."/>
            <person name="Morin E."/>
            <person name="Kohler A."/>
            <person name="Barry K."/>
            <person name="LaButti K."/>
            <person name="Morin E."/>
            <person name="Salamov A."/>
            <person name="Lipzen A."/>
            <person name="Mereny Z."/>
            <person name="Hegedus B."/>
            <person name="Baldrian P."/>
            <person name="Stursova M."/>
            <person name="Weitz H."/>
            <person name="Taylor A."/>
            <person name="Grigoriev I.V."/>
            <person name="Nagy L.G."/>
            <person name="Martin F."/>
            <person name="Kauserud H."/>
        </authorList>
    </citation>
    <scope>NUCLEOTIDE SEQUENCE</scope>
    <source>
        <strain evidence="9">CBHHK182m</strain>
    </source>
</reference>
<dbReference type="EMBL" id="JARKIB010000006">
    <property type="protein sequence ID" value="KAJ7779191.1"/>
    <property type="molecule type" value="Genomic_DNA"/>
</dbReference>
<dbReference type="AlphaFoldDB" id="A0AAD7NXN6"/>
<dbReference type="Proteomes" id="UP001215598">
    <property type="component" value="Unassembled WGS sequence"/>
</dbReference>
<feature type="active site" evidence="5">
    <location>
        <position position="288"/>
    </location>
</feature>
<protein>
    <submittedName>
        <fullName evidence="9">Acid protease</fullName>
    </submittedName>
</protein>
<dbReference type="PROSITE" id="PS51767">
    <property type="entry name" value="PEPTIDASE_A1"/>
    <property type="match status" value="1"/>
</dbReference>
<dbReference type="Gene3D" id="2.40.70.10">
    <property type="entry name" value="Acid Proteases"/>
    <property type="match status" value="2"/>
</dbReference>